<dbReference type="EMBL" id="JAPVEB010000010">
    <property type="protein sequence ID" value="KAJ5256299.1"/>
    <property type="molecule type" value="Genomic_DNA"/>
</dbReference>
<comment type="caution">
    <text evidence="2">The sequence shown here is derived from an EMBL/GenBank/DDBJ whole genome shotgun (WGS) entry which is preliminary data.</text>
</comment>
<dbReference type="Proteomes" id="UP001220256">
    <property type="component" value="Unassembled WGS sequence"/>
</dbReference>
<sequence>MSTLCGSFWELEVPCNLVGPWLHPLLNEVLSGTSGTVNHDYEMLALMGAIRRPNISALWIGAATSGLAPKIIQKYHHWNWDPEDGAVFQDYGFSTTPISTITEYPTDLVDVREPKTFQKKELDQMASREASLDIFRWFFINGEGIPPETIYEDDWLKEIWDEDESDEEADAAGDQESQGLAATSRDRVETWLSSVA</sequence>
<name>A0ABQ8W6K6_PENCH</name>
<gene>
    <name evidence="2" type="ORF">N7505_011450</name>
</gene>
<keyword evidence="3" id="KW-1185">Reference proteome</keyword>
<accession>A0ABQ8W6K6</accession>
<evidence type="ECO:0000256" key="1">
    <source>
        <dbReference type="SAM" id="MobiDB-lite"/>
    </source>
</evidence>
<feature type="compositionally biased region" description="Acidic residues" evidence="1">
    <location>
        <begin position="161"/>
        <end position="173"/>
    </location>
</feature>
<reference evidence="2 3" key="1">
    <citation type="journal article" date="2023" name="IMA Fungus">
        <title>Comparative genomic study of the Penicillium genus elucidates a diverse pangenome and 15 lateral gene transfer events.</title>
        <authorList>
            <person name="Petersen C."/>
            <person name="Sorensen T."/>
            <person name="Nielsen M.R."/>
            <person name="Sondergaard T.E."/>
            <person name="Sorensen J.L."/>
            <person name="Fitzpatrick D.A."/>
            <person name="Frisvad J.C."/>
            <person name="Nielsen K.L."/>
        </authorList>
    </citation>
    <scope>NUCLEOTIDE SEQUENCE [LARGE SCALE GENOMIC DNA]</scope>
    <source>
        <strain evidence="2 3">IBT 3361</strain>
    </source>
</reference>
<proteinExistence type="predicted"/>
<organism evidence="2 3">
    <name type="scientific">Penicillium chrysogenum</name>
    <name type="common">Penicillium notatum</name>
    <dbReference type="NCBI Taxonomy" id="5076"/>
    <lineage>
        <taxon>Eukaryota</taxon>
        <taxon>Fungi</taxon>
        <taxon>Dikarya</taxon>
        <taxon>Ascomycota</taxon>
        <taxon>Pezizomycotina</taxon>
        <taxon>Eurotiomycetes</taxon>
        <taxon>Eurotiomycetidae</taxon>
        <taxon>Eurotiales</taxon>
        <taxon>Aspergillaceae</taxon>
        <taxon>Penicillium</taxon>
        <taxon>Penicillium chrysogenum species complex</taxon>
    </lineage>
</organism>
<protein>
    <submittedName>
        <fullName evidence="2">Uncharacterized protein</fullName>
    </submittedName>
</protein>
<evidence type="ECO:0000313" key="2">
    <source>
        <dbReference type="EMBL" id="KAJ5256299.1"/>
    </source>
</evidence>
<feature type="region of interest" description="Disordered" evidence="1">
    <location>
        <begin position="161"/>
        <end position="185"/>
    </location>
</feature>
<evidence type="ECO:0000313" key="3">
    <source>
        <dbReference type="Proteomes" id="UP001220256"/>
    </source>
</evidence>